<dbReference type="InterPro" id="IPR006913">
    <property type="entry name" value="CENP-V/GFA"/>
</dbReference>
<proteinExistence type="inferred from homology"/>
<dbReference type="AlphaFoldDB" id="A0A9P4I4T7"/>
<organism evidence="7 8">
    <name type="scientific">Rhizodiscina lignyota</name>
    <dbReference type="NCBI Taxonomy" id="1504668"/>
    <lineage>
        <taxon>Eukaryota</taxon>
        <taxon>Fungi</taxon>
        <taxon>Dikarya</taxon>
        <taxon>Ascomycota</taxon>
        <taxon>Pezizomycotina</taxon>
        <taxon>Dothideomycetes</taxon>
        <taxon>Pleosporomycetidae</taxon>
        <taxon>Aulographales</taxon>
        <taxon>Rhizodiscinaceae</taxon>
        <taxon>Rhizodiscina</taxon>
    </lineage>
</organism>
<dbReference type="PANTHER" id="PTHR33337:SF40">
    <property type="entry name" value="CENP-V_GFA DOMAIN-CONTAINING PROTEIN-RELATED"/>
    <property type="match status" value="1"/>
</dbReference>
<evidence type="ECO:0000256" key="4">
    <source>
        <dbReference type="ARBA" id="ARBA00023239"/>
    </source>
</evidence>
<sequence length="172" mass="18896">MAAPIIIKGRCACGEVTFQSSGFPQHLDFCYCTTCQQVTGAPFGAWTGIKRDTIVWEGPTAKYRVSNIATRSLCVQCGGTLVIQYDCYPNKTHVAAGTITKGSELLPKVGMHIFVKSKPAWYSIPDDGLPRYEEFDEEFLGVLKRYSAQMGRNDPAYEAPSEGNSHESITNS</sequence>
<dbReference type="Proteomes" id="UP000799772">
    <property type="component" value="Unassembled WGS sequence"/>
</dbReference>
<protein>
    <recommendedName>
        <fullName evidence="6">CENP-V/GFA domain-containing protein</fullName>
    </recommendedName>
</protein>
<accession>A0A9P4I4T7</accession>
<comment type="similarity">
    <text evidence="1">Belongs to the Gfa family.</text>
</comment>
<gene>
    <name evidence="7" type="ORF">NA57DRAFT_62064</name>
</gene>
<reference evidence="7" key="1">
    <citation type="journal article" date="2020" name="Stud. Mycol.">
        <title>101 Dothideomycetes genomes: a test case for predicting lifestyles and emergence of pathogens.</title>
        <authorList>
            <person name="Haridas S."/>
            <person name="Albert R."/>
            <person name="Binder M."/>
            <person name="Bloem J."/>
            <person name="Labutti K."/>
            <person name="Salamov A."/>
            <person name="Andreopoulos B."/>
            <person name="Baker S."/>
            <person name="Barry K."/>
            <person name="Bills G."/>
            <person name="Bluhm B."/>
            <person name="Cannon C."/>
            <person name="Castanera R."/>
            <person name="Culley D."/>
            <person name="Daum C."/>
            <person name="Ezra D."/>
            <person name="Gonzalez J."/>
            <person name="Henrissat B."/>
            <person name="Kuo A."/>
            <person name="Liang C."/>
            <person name="Lipzen A."/>
            <person name="Lutzoni F."/>
            <person name="Magnuson J."/>
            <person name="Mondo S."/>
            <person name="Nolan M."/>
            <person name="Ohm R."/>
            <person name="Pangilinan J."/>
            <person name="Park H.-J."/>
            <person name="Ramirez L."/>
            <person name="Alfaro M."/>
            <person name="Sun H."/>
            <person name="Tritt A."/>
            <person name="Yoshinaga Y."/>
            <person name="Zwiers L.-H."/>
            <person name="Turgeon B."/>
            <person name="Goodwin S."/>
            <person name="Spatafora J."/>
            <person name="Crous P."/>
            <person name="Grigoriev I."/>
        </authorList>
    </citation>
    <scope>NUCLEOTIDE SEQUENCE</scope>
    <source>
        <strain evidence="7">CBS 133067</strain>
    </source>
</reference>
<dbReference type="OrthoDB" id="6329284at2759"/>
<keyword evidence="8" id="KW-1185">Reference proteome</keyword>
<dbReference type="Gene3D" id="3.90.1590.10">
    <property type="entry name" value="glutathione-dependent formaldehyde- activating enzyme (gfa)"/>
    <property type="match status" value="1"/>
</dbReference>
<feature type="region of interest" description="Disordered" evidence="5">
    <location>
        <begin position="153"/>
        <end position="172"/>
    </location>
</feature>
<evidence type="ECO:0000259" key="6">
    <source>
        <dbReference type="PROSITE" id="PS51891"/>
    </source>
</evidence>
<evidence type="ECO:0000313" key="7">
    <source>
        <dbReference type="EMBL" id="KAF2092963.1"/>
    </source>
</evidence>
<dbReference type="Pfam" id="PF04828">
    <property type="entry name" value="GFA"/>
    <property type="match status" value="1"/>
</dbReference>
<evidence type="ECO:0000256" key="3">
    <source>
        <dbReference type="ARBA" id="ARBA00022833"/>
    </source>
</evidence>
<evidence type="ECO:0000256" key="5">
    <source>
        <dbReference type="SAM" id="MobiDB-lite"/>
    </source>
</evidence>
<feature type="compositionally biased region" description="Polar residues" evidence="5">
    <location>
        <begin position="162"/>
        <end position="172"/>
    </location>
</feature>
<feature type="domain" description="CENP-V/GFA" evidence="6">
    <location>
        <begin position="7"/>
        <end position="133"/>
    </location>
</feature>
<dbReference type="GO" id="GO:0016846">
    <property type="term" value="F:carbon-sulfur lyase activity"/>
    <property type="evidence" value="ECO:0007669"/>
    <property type="project" value="InterPro"/>
</dbReference>
<keyword evidence="4" id="KW-0456">Lyase</keyword>
<keyword evidence="2" id="KW-0479">Metal-binding</keyword>
<dbReference type="InterPro" id="IPR011057">
    <property type="entry name" value="Mss4-like_sf"/>
</dbReference>
<evidence type="ECO:0000313" key="8">
    <source>
        <dbReference type="Proteomes" id="UP000799772"/>
    </source>
</evidence>
<evidence type="ECO:0000256" key="2">
    <source>
        <dbReference type="ARBA" id="ARBA00022723"/>
    </source>
</evidence>
<evidence type="ECO:0000256" key="1">
    <source>
        <dbReference type="ARBA" id="ARBA00005495"/>
    </source>
</evidence>
<dbReference type="PROSITE" id="PS51891">
    <property type="entry name" value="CENP_V_GFA"/>
    <property type="match status" value="1"/>
</dbReference>
<keyword evidence="3" id="KW-0862">Zinc</keyword>
<dbReference type="SUPFAM" id="SSF51316">
    <property type="entry name" value="Mss4-like"/>
    <property type="match status" value="1"/>
</dbReference>
<dbReference type="GO" id="GO:0046872">
    <property type="term" value="F:metal ion binding"/>
    <property type="evidence" value="ECO:0007669"/>
    <property type="project" value="UniProtKB-KW"/>
</dbReference>
<comment type="caution">
    <text evidence="7">The sequence shown here is derived from an EMBL/GenBank/DDBJ whole genome shotgun (WGS) entry which is preliminary data.</text>
</comment>
<dbReference type="PANTHER" id="PTHR33337">
    <property type="entry name" value="GFA DOMAIN-CONTAINING PROTEIN"/>
    <property type="match status" value="1"/>
</dbReference>
<dbReference type="EMBL" id="ML978141">
    <property type="protein sequence ID" value="KAF2092963.1"/>
    <property type="molecule type" value="Genomic_DNA"/>
</dbReference>
<name>A0A9P4I4T7_9PEZI</name>